<dbReference type="Pfam" id="PF13589">
    <property type="entry name" value="HATPase_c_3"/>
    <property type="match status" value="1"/>
</dbReference>
<dbReference type="PROSITE" id="PS00058">
    <property type="entry name" value="DNA_MISMATCH_REPAIR_1"/>
    <property type="match status" value="1"/>
</dbReference>
<dbReference type="GO" id="GO:0140664">
    <property type="term" value="F:ATP-dependent DNA damage sensor activity"/>
    <property type="evidence" value="ECO:0007669"/>
    <property type="project" value="InterPro"/>
</dbReference>
<dbReference type="Pfam" id="PF16413">
    <property type="entry name" value="Mlh1_C"/>
    <property type="match status" value="1"/>
</dbReference>
<dbReference type="GO" id="GO:0032389">
    <property type="term" value="C:MutLalpha complex"/>
    <property type="evidence" value="ECO:0007669"/>
    <property type="project" value="TreeGrafter"/>
</dbReference>
<evidence type="ECO:0000256" key="5">
    <source>
        <dbReference type="ARBA" id="ARBA00023242"/>
    </source>
</evidence>
<evidence type="ECO:0000256" key="1">
    <source>
        <dbReference type="ARBA" id="ARBA00004123"/>
    </source>
</evidence>
<feature type="domain" description="DNA mismatch repair protein S5" evidence="6">
    <location>
        <begin position="219"/>
        <end position="338"/>
    </location>
</feature>
<evidence type="ECO:0000313" key="7">
    <source>
        <dbReference type="EMBL" id="KAJ8905223.1"/>
    </source>
</evidence>
<dbReference type="Gene3D" id="3.30.565.10">
    <property type="entry name" value="Histidine kinase-like ATPase, C-terminal domain"/>
    <property type="match status" value="1"/>
</dbReference>
<evidence type="ECO:0000313" key="8">
    <source>
        <dbReference type="Proteomes" id="UP001157974"/>
    </source>
</evidence>
<proteinExistence type="inferred from homology"/>
<dbReference type="InterPro" id="IPR014721">
    <property type="entry name" value="Ribsml_uS5_D2-typ_fold_subgr"/>
</dbReference>
<dbReference type="PANTHER" id="PTHR10073:SF12">
    <property type="entry name" value="DNA MISMATCH REPAIR PROTEIN MLH1"/>
    <property type="match status" value="1"/>
</dbReference>
<gene>
    <name evidence="7" type="ORF">NDN08_001732</name>
</gene>
<dbReference type="SMART" id="SM01340">
    <property type="entry name" value="DNA_mis_repair"/>
    <property type="match status" value="1"/>
</dbReference>
<dbReference type="InterPro" id="IPR038973">
    <property type="entry name" value="MutL/Mlh/Pms-like"/>
</dbReference>
<dbReference type="AlphaFoldDB" id="A0AAV8URS5"/>
<keyword evidence="3" id="KW-0227">DNA damage</keyword>
<sequence>MSVIRRLPEEVVHRIAAGEVVTSAAAALKELLENSIDARATKINVGVRQGGLKVLQIVDNGKGMAPEDMRMACERFATSKLQTFEDLQSITSFGFRGEALASISQVARVKIVSMVPDAVCAYSASYADGKIAGANGGQAAPKPCAGVPGTTVTVEDLFYNMPTRRSANRNASEEYRAIADIVTRYSIRYSSIAFTCKRLGDNSGSDIKSTMNATVLENIQLAFGKNLAQELLDFKFEIDGLGVSGSGLVSNANYNLTRRTFILFINGRLVDYAPLKKALDSTHSEFSPKGSHGFFYLDINMRTEDLDVNVHPTKREVRFLHGAELIESVTSAVSDRLKTSRTSRVYYSQSLIEKPVPRAEQSESQVPDTPAPAMLVRTSKRPLSGRNPLAKDPRKMVRTDAKIQDGAMEQFIESRPQVLGSGLRRSSRTALKRSREAPPLLTSVRNLQMEYEAQTHAGLHDVFREHSFVGVADGDHVLIQHRTKLMLVLLHPLVRELMYQKTLLQFADLLPAKLTSPVPIREVVRLRLEKPDLKLKESACDREEMAIAVGGVLLSHSEMLLEYFGIRIVDTRGSGPSVDALPLLLEHHSPAPTSVADLILGLGTVVNWEEEQECFKDIAELIADCYTSVGQWDPTNSDQLERYEYIIKHAILPATRSAFFPPNHFAENKVVREVASLERLYRTFERC</sequence>
<dbReference type="GO" id="GO:0030983">
    <property type="term" value="F:mismatched DNA binding"/>
    <property type="evidence" value="ECO:0007669"/>
    <property type="project" value="InterPro"/>
</dbReference>
<dbReference type="InterPro" id="IPR014762">
    <property type="entry name" value="DNA_mismatch_repair_CS"/>
</dbReference>
<comment type="similarity">
    <text evidence="2">Belongs to the DNA mismatch repair MutL/HexB family.</text>
</comment>
<keyword evidence="4" id="KW-0234">DNA repair</keyword>
<dbReference type="CDD" id="cd16926">
    <property type="entry name" value="HATPase_MutL-MLH-PMS-like"/>
    <property type="match status" value="1"/>
</dbReference>
<dbReference type="GO" id="GO:0016887">
    <property type="term" value="F:ATP hydrolysis activity"/>
    <property type="evidence" value="ECO:0007669"/>
    <property type="project" value="InterPro"/>
</dbReference>
<dbReference type="Proteomes" id="UP001157974">
    <property type="component" value="Unassembled WGS sequence"/>
</dbReference>
<comment type="caution">
    <text evidence="7">The sequence shown here is derived from an EMBL/GenBank/DDBJ whole genome shotgun (WGS) entry which is preliminary data.</text>
</comment>
<keyword evidence="8" id="KW-1185">Reference proteome</keyword>
<dbReference type="EMBL" id="JAMWBK010000005">
    <property type="protein sequence ID" value="KAJ8905223.1"/>
    <property type="molecule type" value="Genomic_DNA"/>
</dbReference>
<reference evidence="7 8" key="1">
    <citation type="journal article" date="2023" name="Nat. Commun.">
        <title>Origin of minicircular mitochondrial genomes in red algae.</title>
        <authorList>
            <person name="Lee Y."/>
            <person name="Cho C.H."/>
            <person name="Lee Y.M."/>
            <person name="Park S.I."/>
            <person name="Yang J.H."/>
            <person name="West J.A."/>
            <person name="Bhattacharya D."/>
            <person name="Yoon H.S."/>
        </authorList>
    </citation>
    <scope>NUCLEOTIDE SEQUENCE [LARGE SCALE GENOMIC DNA]</scope>
    <source>
        <strain evidence="7 8">CCMP1338</strain>
        <tissue evidence="7">Whole cell</tissue>
    </source>
</reference>
<dbReference type="FunFam" id="3.30.565.10:FF:000003">
    <property type="entry name" value="DNA mismatch repair endonuclease MutL"/>
    <property type="match status" value="1"/>
</dbReference>
<dbReference type="GO" id="GO:0005524">
    <property type="term" value="F:ATP binding"/>
    <property type="evidence" value="ECO:0007669"/>
    <property type="project" value="InterPro"/>
</dbReference>
<dbReference type="NCBIfam" id="TIGR00585">
    <property type="entry name" value="mutl"/>
    <property type="match status" value="1"/>
</dbReference>
<evidence type="ECO:0000256" key="2">
    <source>
        <dbReference type="ARBA" id="ARBA00006082"/>
    </source>
</evidence>
<dbReference type="SUPFAM" id="SSF54211">
    <property type="entry name" value="Ribosomal protein S5 domain 2-like"/>
    <property type="match status" value="1"/>
</dbReference>
<organism evidence="7 8">
    <name type="scientific">Rhodosorus marinus</name>
    <dbReference type="NCBI Taxonomy" id="101924"/>
    <lineage>
        <taxon>Eukaryota</taxon>
        <taxon>Rhodophyta</taxon>
        <taxon>Stylonematophyceae</taxon>
        <taxon>Stylonematales</taxon>
        <taxon>Stylonemataceae</taxon>
        <taxon>Rhodosorus</taxon>
    </lineage>
</organism>
<dbReference type="Gene3D" id="3.30.230.10">
    <property type="match status" value="1"/>
</dbReference>
<dbReference type="FunFam" id="3.30.230.10:FF:000014">
    <property type="entry name" value="DNA mismatch repair protein Mlh1"/>
    <property type="match status" value="1"/>
</dbReference>
<dbReference type="InterPro" id="IPR020568">
    <property type="entry name" value="Ribosomal_Su5_D2-typ_SF"/>
</dbReference>
<evidence type="ECO:0000256" key="4">
    <source>
        <dbReference type="ARBA" id="ARBA00023204"/>
    </source>
</evidence>
<dbReference type="InterPro" id="IPR002099">
    <property type="entry name" value="MutL/Mlh/PMS"/>
</dbReference>
<dbReference type="Pfam" id="PF01119">
    <property type="entry name" value="DNA_mis_repair"/>
    <property type="match status" value="1"/>
</dbReference>
<name>A0AAV8URS5_9RHOD</name>
<accession>A0AAV8URS5</accession>
<dbReference type="SUPFAM" id="SSF55874">
    <property type="entry name" value="ATPase domain of HSP90 chaperone/DNA topoisomerase II/histidine kinase"/>
    <property type="match status" value="1"/>
</dbReference>
<evidence type="ECO:0000256" key="3">
    <source>
        <dbReference type="ARBA" id="ARBA00022763"/>
    </source>
</evidence>
<evidence type="ECO:0000259" key="6">
    <source>
        <dbReference type="SMART" id="SM01340"/>
    </source>
</evidence>
<dbReference type="PANTHER" id="PTHR10073">
    <property type="entry name" value="DNA MISMATCH REPAIR PROTEIN MLH, PMS, MUTL"/>
    <property type="match status" value="1"/>
</dbReference>
<dbReference type="InterPro" id="IPR013507">
    <property type="entry name" value="DNA_mismatch_S5_2-like"/>
</dbReference>
<dbReference type="InterPro" id="IPR036890">
    <property type="entry name" value="HATPase_C_sf"/>
</dbReference>
<protein>
    <recommendedName>
        <fullName evidence="6">DNA mismatch repair protein S5 domain-containing protein</fullName>
    </recommendedName>
</protein>
<dbReference type="GO" id="GO:0006298">
    <property type="term" value="P:mismatch repair"/>
    <property type="evidence" value="ECO:0007669"/>
    <property type="project" value="InterPro"/>
</dbReference>
<dbReference type="InterPro" id="IPR032189">
    <property type="entry name" value="Mlh1_C"/>
</dbReference>
<keyword evidence="5" id="KW-0539">Nucleus</keyword>
<comment type="subcellular location">
    <subcellularLocation>
        <location evidence="1">Nucleus</location>
    </subcellularLocation>
</comment>